<evidence type="ECO:0000256" key="6">
    <source>
        <dbReference type="ARBA" id="ARBA00022642"/>
    </source>
</evidence>
<dbReference type="SUPFAM" id="SSF54675">
    <property type="entry name" value="Nicotinate/Quinolinate PRTase N-terminal domain-like"/>
    <property type="match status" value="1"/>
</dbReference>
<feature type="domain" description="Nicotinate/nicotinamide phosphoribosyltransferase" evidence="9">
    <location>
        <begin position="180"/>
        <end position="424"/>
    </location>
</feature>
<dbReference type="PANTHER" id="PTHR11098">
    <property type="entry name" value="NICOTINATE PHOSPHORIBOSYLTRANSFERASE"/>
    <property type="match status" value="1"/>
</dbReference>
<dbReference type="Pfam" id="PF04095">
    <property type="entry name" value="NAPRTase"/>
    <property type="match status" value="1"/>
</dbReference>
<evidence type="ECO:0000256" key="4">
    <source>
        <dbReference type="ARBA" id="ARBA00022553"/>
    </source>
</evidence>
<dbReference type="SUPFAM" id="SSF51690">
    <property type="entry name" value="Nicotinate/Quinolinate PRTase C-terminal domain-like"/>
    <property type="match status" value="1"/>
</dbReference>
<name>A0A8H3B475_9AGAM</name>
<reference evidence="11" key="1">
    <citation type="submission" date="2021-01" db="EMBL/GenBank/DDBJ databases">
        <authorList>
            <person name="Kaushik A."/>
        </authorList>
    </citation>
    <scope>NUCLEOTIDE SEQUENCE</scope>
    <source>
        <strain evidence="11">AG4-R118</strain>
    </source>
</reference>
<comment type="pathway">
    <text evidence="1 8">Cofactor biosynthesis; NAD(+) biosynthesis; nicotinate D-ribonucleotide from nicotinate: step 1/1.</text>
</comment>
<dbReference type="PANTHER" id="PTHR11098:SF1">
    <property type="entry name" value="NICOTINATE PHOSPHORIBOSYLTRANSFERASE"/>
    <property type="match status" value="1"/>
</dbReference>
<feature type="domain" description="Nicotinate phosphoribosyltransferase N-terminal" evidence="10">
    <location>
        <begin position="16"/>
        <end position="147"/>
    </location>
</feature>
<dbReference type="InterPro" id="IPR007229">
    <property type="entry name" value="Nic_PRibTrfase-Fam"/>
</dbReference>
<dbReference type="Proteomes" id="UP000663888">
    <property type="component" value="Unassembled WGS sequence"/>
</dbReference>
<proteinExistence type="inferred from homology"/>
<dbReference type="InterPro" id="IPR036068">
    <property type="entry name" value="Nicotinate_pribotase-like_C"/>
</dbReference>
<keyword evidence="4" id="KW-0597">Phosphoprotein</keyword>
<comment type="function">
    <text evidence="8">Catalyzes the synthesis of beta-nicotinate D-ribonucleotide from nicotinate and 5-phospho-D-ribose 1-phosphate at the expense of ATP.</text>
</comment>
<comment type="PTM">
    <text evidence="8">Transiently phosphorylated on a His residue during the reaction cycle. Phosphorylation strongly increases the affinity for substrates and increases the rate of nicotinate D-ribonucleotide production. Dephosphorylation regenerates the low-affinity form of the enzyme, leading to product release.</text>
</comment>
<dbReference type="InterPro" id="IPR006406">
    <property type="entry name" value="Nic_PRibTrfase"/>
</dbReference>
<dbReference type="EMBL" id="CAJMWX010001032">
    <property type="protein sequence ID" value="CAE6447066.1"/>
    <property type="molecule type" value="Genomic_DNA"/>
</dbReference>
<gene>
    <name evidence="11" type="ORF">RDB_LOCUS60476</name>
</gene>
<evidence type="ECO:0000259" key="9">
    <source>
        <dbReference type="Pfam" id="PF04095"/>
    </source>
</evidence>
<dbReference type="PIRSF" id="PIRSF000484">
    <property type="entry name" value="NAPRT"/>
    <property type="match status" value="1"/>
</dbReference>
<evidence type="ECO:0000256" key="5">
    <source>
        <dbReference type="ARBA" id="ARBA00022598"/>
    </source>
</evidence>
<evidence type="ECO:0000313" key="11">
    <source>
        <dbReference type="EMBL" id="CAE6447066.1"/>
    </source>
</evidence>
<dbReference type="InterPro" id="IPR041525">
    <property type="entry name" value="N/Namide_PRibTrfase"/>
</dbReference>
<evidence type="ECO:0000256" key="1">
    <source>
        <dbReference type="ARBA" id="ARBA00004952"/>
    </source>
</evidence>
<evidence type="ECO:0000256" key="3">
    <source>
        <dbReference type="ARBA" id="ARBA00013236"/>
    </source>
</evidence>
<keyword evidence="5 8" id="KW-0436">Ligase</keyword>
<evidence type="ECO:0000259" key="10">
    <source>
        <dbReference type="Pfam" id="PF17767"/>
    </source>
</evidence>
<dbReference type="GO" id="GO:0005829">
    <property type="term" value="C:cytosol"/>
    <property type="evidence" value="ECO:0007669"/>
    <property type="project" value="TreeGrafter"/>
</dbReference>
<keyword evidence="6 8" id="KW-0662">Pyridine nucleotide biosynthesis</keyword>
<dbReference type="InterPro" id="IPR040727">
    <property type="entry name" value="NAPRTase_N"/>
</dbReference>
<dbReference type="EC" id="6.3.4.21" evidence="3 8"/>
<comment type="caution">
    <text evidence="11">The sequence shown here is derived from an EMBL/GenBank/DDBJ whole genome shotgun (WGS) entry which is preliminary data.</text>
</comment>
<evidence type="ECO:0000256" key="2">
    <source>
        <dbReference type="ARBA" id="ARBA00010897"/>
    </source>
</evidence>
<organism evidence="11 12">
    <name type="scientific">Rhizoctonia solani</name>
    <dbReference type="NCBI Taxonomy" id="456999"/>
    <lineage>
        <taxon>Eukaryota</taxon>
        <taxon>Fungi</taxon>
        <taxon>Dikarya</taxon>
        <taxon>Basidiomycota</taxon>
        <taxon>Agaricomycotina</taxon>
        <taxon>Agaricomycetes</taxon>
        <taxon>Cantharellales</taxon>
        <taxon>Ceratobasidiaceae</taxon>
        <taxon>Rhizoctonia</taxon>
    </lineage>
</organism>
<comment type="similarity">
    <text evidence="2 8">Belongs to the NAPRTase family.</text>
</comment>
<dbReference type="Pfam" id="PF17767">
    <property type="entry name" value="NAPRTase_N"/>
    <property type="match status" value="1"/>
</dbReference>
<comment type="catalytic activity">
    <reaction evidence="7 8">
        <text>5-phospho-alpha-D-ribose 1-diphosphate + nicotinate + ATP + H2O = nicotinate beta-D-ribonucleotide + ADP + phosphate + diphosphate</text>
        <dbReference type="Rhea" id="RHEA:36163"/>
        <dbReference type="ChEBI" id="CHEBI:15377"/>
        <dbReference type="ChEBI" id="CHEBI:30616"/>
        <dbReference type="ChEBI" id="CHEBI:32544"/>
        <dbReference type="ChEBI" id="CHEBI:33019"/>
        <dbReference type="ChEBI" id="CHEBI:43474"/>
        <dbReference type="ChEBI" id="CHEBI:57502"/>
        <dbReference type="ChEBI" id="CHEBI:58017"/>
        <dbReference type="ChEBI" id="CHEBI:456216"/>
        <dbReference type="EC" id="6.3.4.21"/>
    </reaction>
</comment>
<accession>A0A8H3B475</accession>
<evidence type="ECO:0000313" key="12">
    <source>
        <dbReference type="Proteomes" id="UP000663888"/>
    </source>
</evidence>
<dbReference type="GO" id="GO:0034355">
    <property type="term" value="P:NAD+ biosynthetic process via the salvage pathway"/>
    <property type="evidence" value="ECO:0007669"/>
    <property type="project" value="TreeGrafter"/>
</dbReference>
<sequence>MADLENTTDFRPRSLLDTDVYKLTMQQAVLQHFPKTNVVYKFTNRAKEMLFSRECFELIKQSISRLSELQLTTEEVEWLKTNCPYFTEDYLDYLRSYHFRPDEQVKIKLEVVSEPGADVEEGHIAMEISGLWVETILYEVPVMSILSEAYFLTVDKGWTYEGQEELAYQKAKRLIQAGVTFSEFGTRRRRSYHGQDLVLQGLTRASKDFSGQEVRGRFASTSSPHFAMKYGLSVMGTIAHEWIMAIAAIHGYENANGLAMDLWEATYPTTKSNTLHIALTDTFSTDAFNLNFKTDAARAERWRGLRQDSGDPLEFIAKARATYENMGVEYRKKVIVFSDSLDVELAVKLQQAVDEAGFIGAFGIGTFLTNDYNRTDNGQRSQPLNMVIKVALVEGVPCVKISDDIEKNTGDPEIVNQIKQKFGITT</sequence>
<dbReference type="GO" id="GO:0004516">
    <property type="term" value="F:nicotinate phosphoribosyltransferase activity"/>
    <property type="evidence" value="ECO:0007669"/>
    <property type="project" value="UniProtKB-UniRule"/>
</dbReference>
<dbReference type="AlphaFoldDB" id="A0A8H3B475"/>
<evidence type="ECO:0000256" key="7">
    <source>
        <dbReference type="ARBA" id="ARBA00048668"/>
    </source>
</evidence>
<dbReference type="NCBIfam" id="TIGR01514">
    <property type="entry name" value="NAPRTase"/>
    <property type="match status" value="1"/>
</dbReference>
<dbReference type="UniPathway" id="UPA00253">
    <property type="reaction ID" value="UER00457"/>
</dbReference>
<protein>
    <recommendedName>
        <fullName evidence="3 8">Nicotinate phosphoribosyltransferase</fullName>
        <ecNumber evidence="3 8">6.3.4.21</ecNumber>
    </recommendedName>
</protein>
<evidence type="ECO:0000256" key="8">
    <source>
        <dbReference type="RuleBase" id="RU003838"/>
    </source>
</evidence>
<dbReference type="Gene3D" id="3.20.140.10">
    <property type="entry name" value="nicotinate phosphoribosyltransferase"/>
    <property type="match status" value="1"/>
</dbReference>